<evidence type="ECO:0000259" key="9">
    <source>
        <dbReference type="PROSITE" id="PS50192"/>
    </source>
</evidence>
<evidence type="ECO:0000313" key="12">
    <source>
        <dbReference type="Proteomes" id="UP000233293"/>
    </source>
</evidence>
<dbReference type="PROSITE" id="PS50111">
    <property type="entry name" value="CHEMOTAXIS_TRANSDUC_2"/>
    <property type="match status" value="1"/>
</dbReference>
<dbReference type="AlphaFoldDB" id="A0A2N3PSW4"/>
<feature type="domain" description="T-SNARE coiled-coil homology" evidence="9">
    <location>
        <begin position="590"/>
        <end position="652"/>
    </location>
</feature>
<protein>
    <recommendedName>
        <fullName evidence="13">Methyl-accepting chemotaxis protein</fullName>
    </recommendedName>
</protein>
<keyword evidence="2" id="KW-0997">Cell inner membrane</keyword>
<keyword evidence="7" id="KW-0732">Signal</keyword>
<organism evidence="11 12">
    <name type="scientific">Telmatospirillum siberiense</name>
    <dbReference type="NCBI Taxonomy" id="382514"/>
    <lineage>
        <taxon>Bacteria</taxon>
        <taxon>Pseudomonadati</taxon>
        <taxon>Pseudomonadota</taxon>
        <taxon>Alphaproteobacteria</taxon>
        <taxon>Rhodospirillales</taxon>
        <taxon>Rhodospirillaceae</taxon>
        <taxon>Telmatospirillum</taxon>
    </lineage>
</organism>
<gene>
    <name evidence="11" type="ORF">CWS72_16670</name>
</gene>
<feature type="domain" description="HAMP" evidence="10">
    <location>
        <begin position="345"/>
        <end position="398"/>
    </location>
</feature>
<keyword evidence="6" id="KW-0812">Transmembrane</keyword>
<dbReference type="GO" id="GO:0007165">
    <property type="term" value="P:signal transduction"/>
    <property type="evidence" value="ECO:0007669"/>
    <property type="project" value="UniProtKB-KW"/>
</dbReference>
<accession>A0A2N3PSW4</accession>
<comment type="caution">
    <text evidence="11">The sequence shown here is derived from an EMBL/GenBank/DDBJ whole genome shotgun (WGS) entry which is preliminary data.</text>
</comment>
<dbReference type="Gene3D" id="6.10.340.10">
    <property type="match status" value="1"/>
</dbReference>
<reference evidence="12" key="1">
    <citation type="submission" date="2017-12" db="EMBL/GenBank/DDBJ databases">
        <title>Draft genome sequence of Telmatospirillum siberiense 26-4b1T, an acidotolerant peatland alphaproteobacterium potentially involved in sulfur cycling.</title>
        <authorList>
            <person name="Hausmann B."/>
            <person name="Pjevac P."/>
            <person name="Schreck K."/>
            <person name="Herbold C.W."/>
            <person name="Daims H."/>
            <person name="Wagner M."/>
            <person name="Pester M."/>
            <person name="Loy A."/>
        </authorList>
    </citation>
    <scope>NUCLEOTIDE SEQUENCE [LARGE SCALE GENOMIC DNA]</scope>
    <source>
        <strain evidence="12">26-4b1</strain>
    </source>
</reference>
<dbReference type="Gene3D" id="1.10.287.950">
    <property type="entry name" value="Methyl-accepting chemotaxis protein"/>
    <property type="match status" value="1"/>
</dbReference>
<dbReference type="PANTHER" id="PTHR32089:SF112">
    <property type="entry name" value="LYSOZYME-LIKE PROTEIN-RELATED"/>
    <property type="match status" value="1"/>
</dbReference>
<feature type="domain" description="Methyl-accepting transducer" evidence="8">
    <location>
        <begin position="438"/>
        <end position="667"/>
    </location>
</feature>
<dbReference type="SMART" id="SM00304">
    <property type="entry name" value="HAMP"/>
    <property type="match status" value="1"/>
</dbReference>
<dbReference type="PROSITE" id="PS50192">
    <property type="entry name" value="T_SNARE"/>
    <property type="match status" value="1"/>
</dbReference>
<evidence type="ECO:0000256" key="5">
    <source>
        <dbReference type="PROSITE-ProRule" id="PRU00284"/>
    </source>
</evidence>
<dbReference type="OrthoDB" id="5179380at2"/>
<feature type="transmembrane region" description="Helical" evidence="6">
    <location>
        <begin position="322"/>
        <end position="343"/>
    </location>
</feature>
<sequence>MRIRTFFLSAMAAAAAVGLVSASVVVVGAVNDYRNAGLAHRYADAYGAVARVAERIASERGEMNALLVTDAQADSAAKGRLDYRSSDTREQTRQAVAALETIDSEPGRQVLETARQTAAKMDELRASVTTQAQRAKADRDPALTGGLVPTTSKLIDGLTQNLDLLHRQISEVDGKGSQLLILARASIDMRVWAGQRGVILSALYAGRKTAPRETQGQLTGLTGRIDENWRQIRFLAEEVGSSDLLATALQKTEADYFRNAVSLYGPVMLGVTGEAAYPEDFTAFRKTQLEVLLPATTLPRDAAIAELLKRTDANQAAAAGHLAWSLGLVLLTIGICAVLSVLFERRVLTPLAILTRVIVRLSSGDRDADVPSQEFSGEMSKLAGEIATLCANARQAAALAEENAANQRDRERHTVEIEKVCSGFYGESRDLIAGMSDSARQAVAQARSTEDMAADVKSRVSAAATSASQASSGVETVAAAAEEMAASISEITSQVSRVSEVASRAVAEVDDASRRIAGLEEATSRIGDILRLITDIAGQTNLLALNATIEAARAGDAGKGFAVVAGEVKALATQTAKATDEISGQIGAIQKMTGDSVHSIRNVGATIGQIDEFASAVSAAVQQQGQTTKEIARSVQGAAENTREVSEAVAHAADVMSRTEQASQDLVAHMDTLGQRAESLTGGLARFLGEVRTV</sequence>
<dbReference type="InterPro" id="IPR004089">
    <property type="entry name" value="MCPsignal_dom"/>
</dbReference>
<evidence type="ECO:0000259" key="8">
    <source>
        <dbReference type="PROSITE" id="PS50111"/>
    </source>
</evidence>
<dbReference type="InterPro" id="IPR003660">
    <property type="entry name" value="HAMP_dom"/>
</dbReference>
<comment type="subcellular location">
    <subcellularLocation>
        <location evidence="1">Cell inner membrane</location>
        <topology evidence="1">Multi-pass membrane protein</topology>
    </subcellularLocation>
</comment>
<evidence type="ECO:0000256" key="3">
    <source>
        <dbReference type="ARBA" id="ARBA00023224"/>
    </source>
</evidence>
<evidence type="ECO:0000259" key="10">
    <source>
        <dbReference type="PROSITE" id="PS50885"/>
    </source>
</evidence>
<dbReference type="Pfam" id="PF00015">
    <property type="entry name" value="MCPsignal"/>
    <property type="match status" value="1"/>
</dbReference>
<keyword evidence="3 5" id="KW-0807">Transducer</keyword>
<evidence type="ECO:0000256" key="6">
    <source>
        <dbReference type="SAM" id="Phobius"/>
    </source>
</evidence>
<evidence type="ECO:0000256" key="2">
    <source>
        <dbReference type="ARBA" id="ARBA00022519"/>
    </source>
</evidence>
<keyword evidence="12" id="KW-1185">Reference proteome</keyword>
<keyword evidence="6" id="KW-0472">Membrane</keyword>
<feature type="chain" id="PRO_5014962915" description="Methyl-accepting chemotaxis protein" evidence="7">
    <location>
        <begin position="23"/>
        <end position="694"/>
    </location>
</feature>
<dbReference type="GO" id="GO:0005886">
    <property type="term" value="C:plasma membrane"/>
    <property type="evidence" value="ECO:0007669"/>
    <property type="project" value="UniProtKB-SubCell"/>
</dbReference>
<comment type="similarity">
    <text evidence="4">Belongs to the methyl-accepting chemotaxis (MCP) protein family.</text>
</comment>
<dbReference type="SUPFAM" id="SSF58104">
    <property type="entry name" value="Methyl-accepting chemotaxis protein (MCP) signaling domain"/>
    <property type="match status" value="1"/>
</dbReference>
<dbReference type="SMART" id="SM00283">
    <property type="entry name" value="MA"/>
    <property type="match status" value="1"/>
</dbReference>
<dbReference type="RefSeq" id="WP_101251755.1">
    <property type="nucleotide sequence ID" value="NZ_PIUM01000020.1"/>
</dbReference>
<dbReference type="PROSITE" id="PS50885">
    <property type="entry name" value="HAMP"/>
    <property type="match status" value="1"/>
</dbReference>
<evidence type="ECO:0008006" key="13">
    <source>
        <dbReference type="Google" id="ProtNLM"/>
    </source>
</evidence>
<keyword evidence="6" id="KW-1133">Transmembrane helix</keyword>
<evidence type="ECO:0000256" key="1">
    <source>
        <dbReference type="ARBA" id="ARBA00004429"/>
    </source>
</evidence>
<proteinExistence type="inferred from homology"/>
<evidence type="ECO:0000256" key="7">
    <source>
        <dbReference type="SAM" id="SignalP"/>
    </source>
</evidence>
<dbReference type="EMBL" id="PIUM01000020">
    <property type="protein sequence ID" value="PKU23484.1"/>
    <property type="molecule type" value="Genomic_DNA"/>
</dbReference>
<name>A0A2N3PSW4_9PROT</name>
<dbReference type="Proteomes" id="UP000233293">
    <property type="component" value="Unassembled WGS sequence"/>
</dbReference>
<dbReference type="InterPro" id="IPR000727">
    <property type="entry name" value="T_SNARE_dom"/>
</dbReference>
<evidence type="ECO:0000256" key="4">
    <source>
        <dbReference type="ARBA" id="ARBA00029447"/>
    </source>
</evidence>
<evidence type="ECO:0000313" key="11">
    <source>
        <dbReference type="EMBL" id="PKU23484.1"/>
    </source>
</evidence>
<dbReference type="PANTHER" id="PTHR32089">
    <property type="entry name" value="METHYL-ACCEPTING CHEMOTAXIS PROTEIN MCPB"/>
    <property type="match status" value="1"/>
</dbReference>
<keyword evidence="2" id="KW-1003">Cell membrane</keyword>
<feature type="signal peptide" evidence="7">
    <location>
        <begin position="1"/>
        <end position="22"/>
    </location>
</feature>